<accession>A0AAD5NIS8</accession>
<feature type="signal peptide" evidence="7">
    <location>
        <begin position="1"/>
        <end position="24"/>
    </location>
</feature>
<keyword evidence="3 7" id="KW-0732">Signal</keyword>
<keyword evidence="10" id="KW-1185">Reference proteome</keyword>
<evidence type="ECO:0000256" key="7">
    <source>
        <dbReference type="SAM" id="SignalP"/>
    </source>
</evidence>
<evidence type="ECO:0000256" key="1">
    <source>
        <dbReference type="ARBA" id="ARBA00022614"/>
    </source>
</evidence>
<dbReference type="AlphaFoldDB" id="A0AAD5NIS8"/>
<evidence type="ECO:0000313" key="9">
    <source>
        <dbReference type="EMBL" id="KAI9160062.1"/>
    </source>
</evidence>
<dbReference type="PANTHER" id="PTHR48060">
    <property type="entry name" value="DNA DAMAGE-REPAIR/TOLERATION PROTEIN DRT100"/>
    <property type="match status" value="1"/>
</dbReference>
<dbReference type="FunFam" id="3.80.10.10:FF:000383">
    <property type="entry name" value="Leucine-rich repeat receptor protein kinase EMS1"/>
    <property type="match status" value="1"/>
</dbReference>
<dbReference type="Pfam" id="PF08263">
    <property type="entry name" value="LRRNT_2"/>
    <property type="match status" value="1"/>
</dbReference>
<feature type="chain" id="PRO_5042271791" description="Leucine-rich repeat-containing N-terminal plant-type domain-containing protein" evidence="7">
    <location>
        <begin position="25"/>
        <end position="239"/>
    </location>
</feature>
<keyword evidence="4" id="KW-0677">Repeat</keyword>
<keyword evidence="6" id="KW-0472">Membrane</keyword>
<dbReference type="Pfam" id="PF00560">
    <property type="entry name" value="LRR_1"/>
    <property type="match status" value="1"/>
</dbReference>
<gene>
    <name evidence="9" type="ORF">LWI28_004735</name>
</gene>
<keyword evidence="1" id="KW-0433">Leucine-rich repeat</keyword>
<name>A0AAD5NIS8_ACENE</name>
<dbReference type="SUPFAM" id="SSF52058">
    <property type="entry name" value="L domain-like"/>
    <property type="match status" value="1"/>
</dbReference>
<dbReference type="Gene3D" id="3.80.10.10">
    <property type="entry name" value="Ribonuclease Inhibitor"/>
    <property type="match status" value="1"/>
</dbReference>
<reference evidence="9" key="2">
    <citation type="submission" date="2023-02" db="EMBL/GenBank/DDBJ databases">
        <authorList>
            <person name="Swenson N.G."/>
            <person name="Wegrzyn J.L."/>
            <person name="Mcevoy S.L."/>
        </authorList>
    </citation>
    <scope>NUCLEOTIDE SEQUENCE</scope>
    <source>
        <strain evidence="9">91603</strain>
        <tissue evidence="9">Leaf</tissue>
    </source>
</reference>
<evidence type="ECO:0000256" key="2">
    <source>
        <dbReference type="ARBA" id="ARBA00022692"/>
    </source>
</evidence>
<reference evidence="9" key="1">
    <citation type="journal article" date="2022" name="Plant J.">
        <title>Strategies of tolerance reflected in two North American maple genomes.</title>
        <authorList>
            <person name="McEvoy S.L."/>
            <person name="Sezen U.U."/>
            <person name="Trouern-Trend A."/>
            <person name="McMahon S.M."/>
            <person name="Schaberg P.G."/>
            <person name="Yang J."/>
            <person name="Wegrzyn J.L."/>
            <person name="Swenson N.G."/>
        </authorList>
    </citation>
    <scope>NUCLEOTIDE SEQUENCE</scope>
    <source>
        <strain evidence="9">91603</strain>
    </source>
</reference>
<dbReference type="InterPro" id="IPR013210">
    <property type="entry name" value="LRR_N_plant-typ"/>
</dbReference>
<evidence type="ECO:0000256" key="3">
    <source>
        <dbReference type="ARBA" id="ARBA00022729"/>
    </source>
</evidence>
<dbReference type="InterPro" id="IPR001611">
    <property type="entry name" value="Leu-rich_rpt"/>
</dbReference>
<feature type="domain" description="Leucine-rich repeat-containing N-terminal plant-type" evidence="8">
    <location>
        <begin position="28"/>
        <end position="73"/>
    </location>
</feature>
<sequence length="239" mass="26660">MAKMNLSLFRLLMIFFFLFNLCLSCPGDQKQALVQFKSLFVKATNSSADDPLFGLYSWNSSSDCCQWERVICSTISQSRPVIALYLDSLVLMSFFEVTTISFRVLTPLFGVTSLMILDISSNNIQGEIPGHAFANLTKLVDLDMKHNNFTGSIPPQVFRLRSLRFLDMSSNELTGDLSKEVSSLQNLRELSLEDNRFGGSIPEEIGNLSKLQQLSLGENIFVGGIPSSLVSLRSCKSWT</sequence>
<dbReference type="Pfam" id="PF13855">
    <property type="entry name" value="LRR_8"/>
    <property type="match status" value="1"/>
</dbReference>
<comment type="caution">
    <text evidence="9">The sequence shown here is derived from an EMBL/GenBank/DDBJ whole genome shotgun (WGS) entry which is preliminary data.</text>
</comment>
<evidence type="ECO:0000256" key="5">
    <source>
        <dbReference type="ARBA" id="ARBA00022989"/>
    </source>
</evidence>
<dbReference type="Proteomes" id="UP001064489">
    <property type="component" value="Chromosome 2"/>
</dbReference>
<dbReference type="InterPro" id="IPR003591">
    <property type="entry name" value="Leu-rich_rpt_typical-subtyp"/>
</dbReference>
<dbReference type="EMBL" id="JAJSOW010000106">
    <property type="protein sequence ID" value="KAI9160062.1"/>
    <property type="molecule type" value="Genomic_DNA"/>
</dbReference>
<evidence type="ECO:0000256" key="4">
    <source>
        <dbReference type="ARBA" id="ARBA00022737"/>
    </source>
</evidence>
<keyword evidence="5" id="KW-1133">Transmembrane helix</keyword>
<dbReference type="PANTHER" id="PTHR48060:SF21">
    <property type="entry name" value="L DOMAIN-LIKE PROTEIN"/>
    <property type="match status" value="1"/>
</dbReference>
<evidence type="ECO:0000259" key="8">
    <source>
        <dbReference type="Pfam" id="PF08263"/>
    </source>
</evidence>
<protein>
    <recommendedName>
        <fullName evidence="8">Leucine-rich repeat-containing N-terminal plant-type domain-containing protein</fullName>
    </recommendedName>
</protein>
<dbReference type="SMART" id="SM00369">
    <property type="entry name" value="LRR_TYP"/>
    <property type="match status" value="3"/>
</dbReference>
<proteinExistence type="predicted"/>
<evidence type="ECO:0000256" key="6">
    <source>
        <dbReference type="ARBA" id="ARBA00023136"/>
    </source>
</evidence>
<keyword evidence="2" id="KW-0812">Transmembrane</keyword>
<evidence type="ECO:0000313" key="10">
    <source>
        <dbReference type="Proteomes" id="UP001064489"/>
    </source>
</evidence>
<organism evidence="9 10">
    <name type="scientific">Acer negundo</name>
    <name type="common">Box elder</name>
    <dbReference type="NCBI Taxonomy" id="4023"/>
    <lineage>
        <taxon>Eukaryota</taxon>
        <taxon>Viridiplantae</taxon>
        <taxon>Streptophyta</taxon>
        <taxon>Embryophyta</taxon>
        <taxon>Tracheophyta</taxon>
        <taxon>Spermatophyta</taxon>
        <taxon>Magnoliopsida</taxon>
        <taxon>eudicotyledons</taxon>
        <taxon>Gunneridae</taxon>
        <taxon>Pentapetalae</taxon>
        <taxon>rosids</taxon>
        <taxon>malvids</taxon>
        <taxon>Sapindales</taxon>
        <taxon>Sapindaceae</taxon>
        <taxon>Hippocastanoideae</taxon>
        <taxon>Acereae</taxon>
        <taxon>Acer</taxon>
    </lineage>
</organism>
<dbReference type="InterPro" id="IPR032675">
    <property type="entry name" value="LRR_dom_sf"/>
</dbReference>
<dbReference type="InterPro" id="IPR053211">
    <property type="entry name" value="DNA_repair-toleration"/>
</dbReference>